<evidence type="ECO:0000256" key="5">
    <source>
        <dbReference type="ARBA" id="ARBA00023015"/>
    </source>
</evidence>
<reference evidence="12" key="1">
    <citation type="journal article" date="2023" name="Plant J.">
        <title>Genome sequences and population genomics provide insights into the demographic history, inbreeding, and mutation load of two 'living fossil' tree species of Dipteronia.</title>
        <authorList>
            <person name="Feng Y."/>
            <person name="Comes H.P."/>
            <person name="Chen J."/>
            <person name="Zhu S."/>
            <person name="Lu R."/>
            <person name="Zhang X."/>
            <person name="Li P."/>
            <person name="Qiu J."/>
            <person name="Olsen K.M."/>
            <person name="Qiu Y."/>
        </authorList>
    </citation>
    <scope>NUCLEOTIDE SEQUENCE</scope>
    <source>
        <strain evidence="12">KIB01</strain>
    </source>
</reference>
<evidence type="ECO:0000256" key="2">
    <source>
        <dbReference type="ARBA" id="ARBA00022723"/>
    </source>
</evidence>
<dbReference type="InterPro" id="IPR006456">
    <property type="entry name" value="ZF_HD_homeobox_Cys/His_dimer"/>
</dbReference>
<gene>
    <name evidence="12" type="ORF">Ddye_010244</name>
</gene>
<feature type="compositionally biased region" description="Low complexity" evidence="10">
    <location>
        <begin position="96"/>
        <end position="114"/>
    </location>
</feature>
<keyword evidence="9" id="KW-0539">Nucleus</keyword>
<feature type="domain" description="ZF-HD dimerization-type" evidence="11">
    <location>
        <begin position="124"/>
        <end position="184"/>
    </location>
</feature>
<keyword evidence="6" id="KW-0238">DNA-binding</keyword>
<sequence length="374" mass="41867">MEVRGTPGYLGLHHHHHHHHHNRDSSSSKISSSTPPPTTTTTVHDHGVGETIFNLSQTLDHHHHHQSSVNPVQDTHVNTPRRSRRDPDTDPDPVPATASIATTSSTDRSTPATATRTTTLVIRYRECLKNHAASMGRHVVDGCGEFMPAGVVGGGGSEEEEAAGNPEALKCAACECHRNFHRKEINGHGASSQLLLYQPANSYYNNNKYHHHRHNHNHHHHHHQQQQQQQPPLPLPPPATFYDHHNNNNNNNRRLALGLTNSTTPAAPLMMAFGGGAAAVEYSSSGDLNMFNPNAEGGQSTVLMQPKYSKKRFRTKFSQEQKEKMMELAEKIGWRIQKQDDKEVQEFCAQVGVKRQVFKVWMHNNKQASMKNKE</sequence>
<dbReference type="AlphaFoldDB" id="A0AAE0CN17"/>
<evidence type="ECO:0000259" key="11">
    <source>
        <dbReference type="PROSITE" id="PS51523"/>
    </source>
</evidence>
<dbReference type="PANTHER" id="PTHR31948">
    <property type="entry name" value="ZINC-FINGER HOMEODOMAIN PROTEIN 2"/>
    <property type="match status" value="1"/>
</dbReference>
<evidence type="ECO:0000313" key="13">
    <source>
        <dbReference type="Proteomes" id="UP001280121"/>
    </source>
</evidence>
<dbReference type="GO" id="GO:0008270">
    <property type="term" value="F:zinc ion binding"/>
    <property type="evidence" value="ECO:0007669"/>
    <property type="project" value="UniProtKB-KW"/>
</dbReference>
<feature type="region of interest" description="Disordered" evidence="10">
    <location>
        <begin position="1"/>
        <end position="46"/>
    </location>
</feature>
<dbReference type="InterPro" id="IPR006455">
    <property type="entry name" value="Homeodomain_ZF_HD"/>
</dbReference>
<keyword evidence="2" id="KW-0479">Metal-binding</keyword>
<keyword evidence="3" id="KW-0863">Zinc-finger</keyword>
<evidence type="ECO:0000256" key="6">
    <source>
        <dbReference type="ARBA" id="ARBA00023125"/>
    </source>
</evidence>
<dbReference type="GO" id="GO:0050793">
    <property type="term" value="P:regulation of developmental process"/>
    <property type="evidence" value="ECO:0007669"/>
    <property type="project" value="TreeGrafter"/>
</dbReference>
<dbReference type="FunFam" id="1.10.10.60:FF:000257">
    <property type="entry name" value="Zinc-finger homeodomain protein 2"/>
    <property type="match status" value="1"/>
</dbReference>
<dbReference type="Proteomes" id="UP001280121">
    <property type="component" value="Unassembled WGS sequence"/>
</dbReference>
<dbReference type="Pfam" id="PF04770">
    <property type="entry name" value="ZF-HD_dimer"/>
    <property type="match status" value="1"/>
</dbReference>
<comment type="subcellular location">
    <subcellularLocation>
        <location evidence="1">Nucleus</location>
    </subcellularLocation>
</comment>
<accession>A0AAE0CN17</accession>
<dbReference type="EMBL" id="JANJYI010000003">
    <property type="protein sequence ID" value="KAK2657192.1"/>
    <property type="molecule type" value="Genomic_DNA"/>
</dbReference>
<keyword evidence="4" id="KW-0862">Zinc</keyword>
<organism evidence="12 13">
    <name type="scientific">Dipteronia dyeriana</name>
    <dbReference type="NCBI Taxonomy" id="168575"/>
    <lineage>
        <taxon>Eukaryota</taxon>
        <taxon>Viridiplantae</taxon>
        <taxon>Streptophyta</taxon>
        <taxon>Embryophyta</taxon>
        <taxon>Tracheophyta</taxon>
        <taxon>Spermatophyta</taxon>
        <taxon>Magnoliopsida</taxon>
        <taxon>eudicotyledons</taxon>
        <taxon>Gunneridae</taxon>
        <taxon>Pentapetalae</taxon>
        <taxon>rosids</taxon>
        <taxon>malvids</taxon>
        <taxon>Sapindales</taxon>
        <taxon>Sapindaceae</taxon>
        <taxon>Hippocastanoideae</taxon>
        <taxon>Acereae</taxon>
        <taxon>Dipteronia</taxon>
    </lineage>
</organism>
<keyword evidence="13" id="KW-1185">Reference proteome</keyword>
<feature type="compositionally biased region" description="Basic residues" evidence="10">
    <location>
        <begin position="208"/>
        <end position="224"/>
    </location>
</feature>
<keyword evidence="8" id="KW-0804">Transcription</keyword>
<comment type="caution">
    <text evidence="12">The sequence shown here is derived from an EMBL/GenBank/DDBJ whole genome shotgun (WGS) entry which is preliminary data.</text>
</comment>
<evidence type="ECO:0000256" key="4">
    <source>
        <dbReference type="ARBA" id="ARBA00022833"/>
    </source>
</evidence>
<dbReference type="PROSITE" id="PS51523">
    <property type="entry name" value="ZF_HD_DIMER"/>
    <property type="match status" value="1"/>
</dbReference>
<feature type="region of interest" description="Disordered" evidence="10">
    <location>
        <begin position="59"/>
        <end position="114"/>
    </location>
</feature>
<evidence type="ECO:0000256" key="1">
    <source>
        <dbReference type="ARBA" id="ARBA00004123"/>
    </source>
</evidence>
<dbReference type="GO" id="GO:0000976">
    <property type="term" value="F:transcription cis-regulatory region binding"/>
    <property type="evidence" value="ECO:0007669"/>
    <property type="project" value="TreeGrafter"/>
</dbReference>
<evidence type="ECO:0000256" key="7">
    <source>
        <dbReference type="ARBA" id="ARBA00023155"/>
    </source>
</evidence>
<evidence type="ECO:0000256" key="3">
    <source>
        <dbReference type="ARBA" id="ARBA00022771"/>
    </source>
</evidence>
<feature type="compositionally biased region" description="Polar residues" evidence="10">
    <location>
        <begin position="67"/>
        <end position="78"/>
    </location>
</feature>
<dbReference type="NCBIfam" id="TIGR01566">
    <property type="entry name" value="ZF_HD_prot_N"/>
    <property type="match status" value="1"/>
</dbReference>
<feature type="region of interest" description="Disordered" evidence="10">
    <location>
        <begin position="206"/>
        <end position="251"/>
    </location>
</feature>
<evidence type="ECO:0000313" key="12">
    <source>
        <dbReference type="EMBL" id="KAK2657192.1"/>
    </source>
</evidence>
<dbReference type="PANTHER" id="PTHR31948:SF119">
    <property type="entry name" value="ZINC-FINGER HOMEODOMAIN PROTEIN 6-LIKE"/>
    <property type="match status" value="1"/>
</dbReference>
<dbReference type="GO" id="GO:0003700">
    <property type="term" value="F:DNA-binding transcription factor activity"/>
    <property type="evidence" value="ECO:0007669"/>
    <property type="project" value="TreeGrafter"/>
</dbReference>
<name>A0AAE0CN17_9ROSI</name>
<dbReference type="Gene3D" id="1.10.10.60">
    <property type="entry name" value="Homeodomain-like"/>
    <property type="match status" value="1"/>
</dbReference>
<keyword evidence="7" id="KW-0371">Homeobox</keyword>
<keyword evidence="5" id="KW-0805">Transcription regulation</keyword>
<evidence type="ECO:0000256" key="10">
    <source>
        <dbReference type="SAM" id="MobiDB-lite"/>
    </source>
</evidence>
<feature type="compositionally biased region" description="Basic residues" evidence="10">
    <location>
        <begin position="12"/>
        <end position="22"/>
    </location>
</feature>
<dbReference type="SUPFAM" id="SSF46689">
    <property type="entry name" value="Homeodomain-like"/>
    <property type="match status" value="1"/>
</dbReference>
<proteinExistence type="predicted"/>
<dbReference type="GO" id="GO:0005634">
    <property type="term" value="C:nucleus"/>
    <property type="evidence" value="ECO:0007669"/>
    <property type="project" value="UniProtKB-SubCell"/>
</dbReference>
<dbReference type="NCBIfam" id="TIGR01565">
    <property type="entry name" value="homeo_ZF_HD"/>
    <property type="match status" value="1"/>
</dbReference>
<evidence type="ECO:0000256" key="9">
    <source>
        <dbReference type="ARBA" id="ARBA00023242"/>
    </source>
</evidence>
<protein>
    <recommendedName>
        <fullName evidence="11">ZF-HD dimerization-type domain-containing protein</fullName>
    </recommendedName>
</protein>
<evidence type="ECO:0000256" key="8">
    <source>
        <dbReference type="ARBA" id="ARBA00023163"/>
    </source>
</evidence>
<dbReference type="InterPro" id="IPR009057">
    <property type="entry name" value="Homeodomain-like_sf"/>
</dbReference>